<name>A0A6G7PYS8_9BACT</name>
<dbReference type="Gene3D" id="3.10.129.10">
    <property type="entry name" value="Hotdog Thioesterase"/>
    <property type="match status" value="1"/>
</dbReference>
<dbReference type="AlphaFoldDB" id="A0A6G7PYS8"/>
<dbReference type="InterPro" id="IPR052723">
    <property type="entry name" value="Acyl-CoA_thioesterase_PaaI"/>
</dbReference>
<dbReference type="InterPro" id="IPR029069">
    <property type="entry name" value="HotDog_dom_sf"/>
</dbReference>
<dbReference type="InterPro" id="IPR006683">
    <property type="entry name" value="Thioestr_dom"/>
</dbReference>
<evidence type="ECO:0000259" key="2">
    <source>
        <dbReference type="Pfam" id="PF03061"/>
    </source>
</evidence>
<dbReference type="GO" id="GO:0016289">
    <property type="term" value="F:acyl-CoA hydrolase activity"/>
    <property type="evidence" value="ECO:0007669"/>
    <property type="project" value="TreeGrafter"/>
</dbReference>
<evidence type="ECO:0000313" key="3">
    <source>
        <dbReference type="EMBL" id="QIJ72849.1"/>
    </source>
</evidence>
<dbReference type="InterPro" id="IPR003736">
    <property type="entry name" value="PAAI_dom"/>
</dbReference>
<feature type="domain" description="Thioesterase" evidence="2">
    <location>
        <begin position="38"/>
        <end position="110"/>
    </location>
</feature>
<dbReference type="CDD" id="cd03443">
    <property type="entry name" value="PaaI_thioesterase"/>
    <property type="match status" value="1"/>
</dbReference>
<accession>A0A6G7PYS8</accession>
<dbReference type="KEGG" id="tav:G4V39_04715"/>
<gene>
    <name evidence="3" type="ORF">G4V39_04715</name>
</gene>
<reference evidence="3 4" key="1">
    <citation type="submission" date="2020-02" db="EMBL/GenBank/DDBJ databases">
        <title>Genome analysis of Thermosulfuriphilus ammonigenes ST65T, an anaerobic thermophilic chemolithoautotrophic bacterium isolated from a deep-sea hydrothermal vent.</title>
        <authorList>
            <person name="Slobodkina G."/>
            <person name="Allioux M."/>
            <person name="Merkel A."/>
            <person name="Alain K."/>
            <person name="Jebbar M."/>
            <person name="Slobodkin A."/>
        </authorList>
    </citation>
    <scope>NUCLEOTIDE SEQUENCE [LARGE SCALE GENOMIC DNA]</scope>
    <source>
        <strain evidence="3 4">ST65</strain>
    </source>
</reference>
<organism evidence="3 4">
    <name type="scientific">Thermosulfuriphilus ammonigenes</name>
    <dbReference type="NCBI Taxonomy" id="1936021"/>
    <lineage>
        <taxon>Bacteria</taxon>
        <taxon>Pseudomonadati</taxon>
        <taxon>Thermodesulfobacteriota</taxon>
        <taxon>Thermodesulfobacteria</taxon>
        <taxon>Thermodesulfobacteriales</taxon>
        <taxon>Thermodesulfobacteriaceae</taxon>
        <taxon>Thermosulfuriphilus</taxon>
    </lineage>
</organism>
<keyword evidence="1" id="KW-0378">Hydrolase</keyword>
<proteinExistence type="predicted"/>
<evidence type="ECO:0000313" key="4">
    <source>
        <dbReference type="Proteomes" id="UP000502179"/>
    </source>
</evidence>
<evidence type="ECO:0000256" key="1">
    <source>
        <dbReference type="ARBA" id="ARBA00022801"/>
    </source>
</evidence>
<dbReference type="PANTHER" id="PTHR42856">
    <property type="entry name" value="ACYL-COENZYME A THIOESTERASE PAAI"/>
    <property type="match status" value="1"/>
</dbReference>
<dbReference type="PANTHER" id="PTHR42856:SF1">
    <property type="entry name" value="ACYL-COENZYME A THIOESTERASE PAAI"/>
    <property type="match status" value="1"/>
</dbReference>
<dbReference type="Proteomes" id="UP000502179">
    <property type="component" value="Chromosome"/>
</dbReference>
<sequence length="134" mass="14379">MREHDKVAVAYNMEIQEIAPGRAVVSMVIREDMLNAAGVTHGAVTYSLADFAFALAANSHGQVALAISTSISYPAPSRVGDTLTATAVEEALTRRTGLYRVEVRRTDGALVGLFTGTVFRRDDQILELLGREGA</sequence>
<dbReference type="Pfam" id="PF03061">
    <property type="entry name" value="4HBT"/>
    <property type="match status" value="1"/>
</dbReference>
<dbReference type="EMBL" id="CP048877">
    <property type="protein sequence ID" value="QIJ72849.1"/>
    <property type="molecule type" value="Genomic_DNA"/>
</dbReference>
<protein>
    <submittedName>
        <fullName evidence="3">Hotdog fold thioesterase</fullName>
    </submittedName>
</protein>
<keyword evidence="4" id="KW-1185">Reference proteome</keyword>
<dbReference type="SUPFAM" id="SSF54637">
    <property type="entry name" value="Thioesterase/thiol ester dehydrase-isomerase"/>
    <property type="match status" value="1"/>
</dbReference>
<dbReference type="NCBIfam" id="TIGR00369">
    <property type="entry name" value="unchar_dom_1"/>
    <property type="match status" value="1"/>
</dbReference>